<protein>
    <recommendedName>
        <fullName evidence="6">Large ribosomal subunit protein uL5</fullName>
    </recommendedName>
</protein>
<dbReference type="PIRSF" id="PIRSF002161">
    <property type="entry name" value="Ribosomal_L5"/>
    <property type="match status" value="1"/>
</dbReference>
<gene>
    <name evidence="6" type="primary">rplE</name>
    <name evidence="10" type="ORF">SAMN02745911_0592</name>
</gene>
<evidence type="ECO:0000256" key="4">
    <source>
        <dbReference type="ARBA" id="ARBA00022980"/>
    </source>
</evidence>
<organism evidence="10 11">
    <name type="scientific">Aureimonas altamirensis DSM 21988</name>
    <dbReference type="NCBI Taxonomy" id="1121026"/>
    <lineage>
        <taxon>Bacteria</taxon>
        <taxon>Pseudomonadati</taxon>
        <taxon>Pseudomonadota</taxon>
        <taxon>Alphaproteobacteria</taxon>
        <taxon>Hyphomicrobiales</taxon>
        <taxon>Aurantimonadaceae</taxon>
        <taxon>Aureimonas</taxon>
    </lineage>
</organism>
<dbReference type="PROSITE" id="PS00358">
    <property type="entry name" value="RIBOSOMAL_L5"/>
    <property type="match status" value="1"/>
</dbReference>
<comment type="function">
    <text evidence="6">This is 1 of the proteins that bind and probably mediate the attachment of the 5S RNA into the large ribosomal subunit, where it forms part of the central protuberance. In the 70S ribosome it contacts protein S13 of the 30S subunit (bridge B1b), connecting the 2 subunits; this bridge is implicated in subunit movement. Contacts the P site tRNA; the 5S rRNA and some of its associated proteins might help stabilize positioning of ribosome-bound tRNAs.</text>
</comment>
<accession>A0ABY1I4R4</accession>
<evidence type="ECO:0000256" key="5">
    <source>
        <dbReference type="ARBA" id="ARBA00023274"/>
    </source>
</evidence>
<dbReference type="NCBIfam" id="NF000585">
    <property type="entry name" value="PRK00010.1"/>
    <property type="match status" value="1"/>
</dbReference>
<comment type="subunit">
    <text evidence="6">Part of the 50S ribosomal subunit; part of the 5S rRNA/L5/L18/L25 subcomplex. Contacts the 5S rRNA and the P site tRNA. Forms a bridge to the 30S subunit in the 70S ribosome.</text>
</comment>
<dbReference type="SUPFAM" id="SSF55282">
    <property type="entry name" value="RL5-like"/>
    <property type="match status" value="1"/>
</dbReference>
<evidence type="ECO:0000256" key="6">
    <source>
        <dbReference type="HAMAP-Rule" id="MF_01333"/>
    </source>
</evidence>
<dbReference type="RefSeq" id="WP_060601031.1">
    <property type="nucleotide sequence ID" value="NZ_FQZC01000001.1"/>
</dbReference>
<keyword evidence="4 6" id="KW-0689">Ribosomal protein</keyword>
<proteinExistence type="inferred from homology"/>
<dbReference type="Pfam" id="PF00281">
    <property type="entry name" value="Ribosomal_L5"/>
    <property type="match status" value="1"/>
</dbReference>
<keyword evidence="5 6" id="KW-0687">Ribonucleoprotein</keyword>
<reference evidence="10 11" key="1">
    <citation type="submission" date="2016-11" db="EMBL/GenBank/DDBJ databases">
        <authorList>
            <person name="Varghese N."/>
            <person name="Submissions S."/>
        </authorList>
    </citation>
    <scope>NUCLEOTIDE SEQUENCE [LARGE SCALE GENOMIC DNA]</scope>
    <source>
        <strain evidence="10 11">DSM 21988</strain>
    </source>
</reference>
<evidence type="ECO:0000256" key="7">
    <source>
        <dbReference type="RuleBase" id="RU003930"/>
    </source>
</evidence>
<dbReference type="InterPro" id="IPR031310">
    <property type="entry name" value="Ribosomal_uL5_N"/>
</dbReference>
<dbReference type="HAMAP" id="MF_01333_B">
    <property type="entry name" value="Ribosomal_uL5_B"/>
    <property type="match status" value="1"/>
</dbReference>
<dbReference type="PANTHER" id="PTHR11994">
    <property type="entry name" value="60S RIBOSOMAL PROTEIN L11-RELATED"/>
    <property type="match status" value="1"/>
</dbReference>
<evidence type="ECO:0000256" key="3">
    <source>
        <dbReference type="ARBA" id="ARBA00022884"/>
    </source>
</evidence>
<evidence type="ECO:0000313" key="11">
    <source>
        <dbReference type="Proteomes" id="UP000184290"/>
    </source>
</evidence>
<dbReference type="InterPro" id="IPR022803">
    <property type="entry name" value="Ribosomal_uL5_dom_sf"/>
</dbReference>
<dbReference type="Proteomes" id="UP000184290">
    <property type="component" value="Unassembled WGS sequence"/>
</dbReference>
<dbReference type="InterPro" id="IPR020929">
    <property type="entry name" value="Ribosomal_uL5_CS"/>
</dbReference>
<keyword evidence="3 6" id="KW-0694">RNA-binding</keyword>
<evidence type="ECO:0000259" key="9">
    <source>
        <dbReference type="Pfam" id="PF00673"/>
    </source>
</evidence>
<evidence type="ECO:0000256" key="1">
    <source>
        <dbReference type="ARBA" id="ARBA00008553"/>
    </source>
</evidence>
<dbReference type="InterPro" id="IPR031309">
    <property type="entry name" value="Ribosomal_uL5_C"/>
</dbReference>
<evidence type="ECO:0000256" key="2">
    <source>
        <dbReference type="ARBA" id="ARBA00022730"/>
    </source>
</evidence>
<keyword evidence="11" id="KW-1185">Reference proteome</keyword>
<keyword evidence="2 6" id="KW-0699">rRNA-binding</keyword>
<comment type="similarity">
    <text evidence="1 6 7">Belongs to the universal ribosomal protein uL5 family.</text>
</comment>
<dbReference type="EMBL" id="FQZC01000001">
    <property type="protein sequence ID" value="SHI58798.1"/>
    <property type="molecule type" value="Genomic_DNA"/>
</dbReference>
<feature type="domain" description="Large ribosomal subunit protein uL5 C-terminal" evidence="9">
    <location>
        <begin position="90"/>
        <end position="183"/>
    </location>
</feature>
<comment type="caution">
    <text evidence="10">The sequence shown here is derived from an EMBL/GenBank/DDBJ whole genome shotgun (WGS) entry which is preliminary data.</text>
</comment>
<dbReference type="Pfam" id="PF00673">
    <property type="entry name" value="Ribosomal_L5_C"/>
    <property type="match status" value="1"/>
</dbReference>
<feature type="domain" description="Large ribosomal subunit protein uL5 N-terminal" evidence="8">
    <location>
        <begin position="30"/>
        <end position="86"/>
    </location>
</feature>
<dbReference type="Gene3D" id="3.30.1440.10">
    <property type="match status" value="1"/>
</dbReference>
<dbReference type="InterPro" id="IPR002132">
    <property type="entry name" value="Ribosomal_uL5"/>
</dbReference>
<evidence type="ECO:0000259" key="8">
    <source>
        <dbReference type="Pfam" id="PF00281"/>
    </source>
</evidence>
<name>A0ABY1I4R4_9HYPH</name>
<evidence type="ECO:0000313" key="10">
    <source>
        <dbReference type="EMBL" id="SHI58798.1"/>
    </source>
</evidence>
<sequence>MAEAKYEPRLKAVYRDEIRKELQSQFNYANVMQLPRLDKIVINMGVGEATGDSKKPSVAAEDLAMIAGQKPVITKARTSIAGFKVREGMPIGAKVTLRKDRMYEFLDRLIQIALPRVRDFRGLNPKSFDGRGNFAMGLKEHIVFPEINYDKVDQMWGMDIIVCTTAKTDEEARALLKAFNFPFRQ</sequence>
<dbReference type="GO" id="GO:0005840">
    <property type="term" value="C:ribosome"/>
    <property type="evidence" value="ECO:0007669"/>
    <property type="project" value="UniProtKB-KW"/>
</dbReference>
<keyword evidence="6" id="KW-0820">tRNA-binding</keyword>
<dbReference type="InterPro" id="IPR020930">
    <property type="entry name" value="Ribosomal_uL5_bac-type"/>
</dbReference>